<evidence type="ECO:0000313" key="2">
    <source>
        <dbReference type="Proteomes" id="UP000235584"/>
    </source>
</evidence>
<keyword evidence="2" id="KW-1185">Reference proteome</keyword>
<dbReference type="RefSeq" id="WP_102242839.1">
    <property type="nucleotide sequence ID" value="NZ_CP025704.1"/>
</dbReference>
<dbReference type="OrthoDB" id="7203514at2"/>
<dbReference type="PANTHER" id="PTHR33594:SF1">
    <property type="entry name" value="HD_PDEASE DOMAIN-CONTAINING PROTEIN"/>
    <property type="match status" value="1"/>
</dbReference>
<dbReference type="Gene3D" id="1.10.3210.10">
    <property type="entry name" value="Hypothetical protein af1432"/>
    <property type="match status" value="1"/>
</dbReference>
<proteinExistence type="predicted"/>
<dbReference type="KEGG" id="bsto:C0V70_05335"/>
<protein>
    <submittedName>
        <fullName evidence="1">Uncharacterized protein</fullName>
    </submittedName>
</protein>
<dbReference type="CDD" id="cd00077">
    <property type="entry name" value="HDc"/>
    <property type="match status" value="1"/>
</dbReference>
<name>A0A2K9NS09_BACTC</name>
<dbReference type="InterPro" id="IPR003607">
    <property type="entry name" value="HD/PDEase_dom"/>
</dbReference>
<dbReference type="EMBL" id="CP025704">
    <property type="protein sequence ID" value="AUN97544.1"/>
    <property type="molecule type" value="Genomic_DNA"/>
</dbReference>
<gene>
    <name evidence="1" type="ORF">C0V70_05335</name>
</gene>
<dbReference type="Pfam" id="PF01966">
    <property type="entry name" value="HD"/>
    <property type="match status" value="1"/>
</dbReference>
<dbReference type="SUPFAM" id="SSF109604">
    <property type="entry name" value="HD-domain/PDEase-like"/>
    <property type="match status" value="1"/>
</dbReference>
<reference evidence="1 2" key="1">
    <citation type="submission" date="2018-01" db="EMBL/GenBank/DDBJ databases">
        <title>Complete genome sequence of Bacteriovorax stolpii DSM12778.</title>
        <authorList>
            <person name="Tang B."/>
            <person name="Chang J."/>
        </authorList>
    </citation>
    <scope>NUCLEOTIDE SEQUENCE [LARGE SCALE GENOMIC DNA]</scope>
    <source>
        <strain evidence="1 2">DSM 12778</strain>
    </source>
</reference>
<dbReference type="AlphaFoldDB" id="A0A2K9NS09"/>
<dbReference type="PANTHER" id="PTHR33594">
    <property type="entry name" value="SUPERFAMILY HYDROLASE, PUTATIVE (AFU_ORTHOLOGUE AFUA_1G03035)-RELATED"/>
    <property type="match status" value="1"/>
</dbReference>
<sequence>MKTTLCLLVLICSSQAMAAIGCLPGQCELPKPRPTCPPSRPSGGRPIPQLASLEINLVDSNEIKATPTGILIDSSWKNAIYDFAKKNVRHPSWGLSHAERNYQVTKILAEKEKVELDLDVLFAASFLHDLGGLKGYEVEGVDHAVRSAELAQNLLNEAGFPMEKWALVKEIILGHTYYTAAPTNKAAQLFRDADVLDFLGNIGVTRILAITQEEGTSDSTLNPTVGILNTFAKSMAEKCISESCKEIAKGRQEELLLFLRSLNKESFNGKAL</sequence>
<dbReference type="PROSITE" id="PS51257">
    <property type="entry name" value="PROKAR_LIPOPROTEIN"/>
    <property type="match status" value="1"/>
</dbReference>
<dbReference type="InterPro" id="IPR006674">
    <property type="entry name" value="HD_domain"/>
</dbReference>
<organism evidence="1 2">
    <name type="scientific">Bacteriovorax stolpii</name>
    <name type="common">Bdellovibrio stolpii</name>
    <dbReference type="NCBI Taxonomy" id="960"/>
    <lineage>
        <taxon>Bacteria</taxon>
        <taxon>Pseudomonadati</taxon>
        <taxon>Bdellovibrionota</taxon>
        <taxon>Bacteriovoracia</taxon>
        <taxon>Bacteriovoracales</taxon>
        <taxon>Bacteriovoracaceae</taxon>
        <taxon>Bacteriovorax</taxon>
    </lineage>
</organism>
<accession>A0A2K9NS09</accession>
<dbReference type="Proteomes" id="UP000235584">
    <property type="component" value="Chromosome"/>
</dbReference>
<evidence type="ECO:0000313" key="1">
    <source>
        <dbReference type="EMBL" id="AUN97544.1"/>
    </source>
</evidence>